<comment type="subcellular location">
    <subcellularLocation>
        <location evidence="2">Cell membrane</location>
    </subcellularLocation>
</comment>
<comment type="caution">
    <text evidence="14">The sequence shown here is derived from an EMBL/GenBank/DDBJ whole genome shotgun (WGS) entry which is preliminary data.</text>
</comment>
<dbReference type="InterPro" id="IPR036890">
    <property type="entry name" value="HATPase_C_sf"/>
</dbReference>
<feature type="domain" description="Histidine kinase" evidence="12">
    <location>
        <begin position="245"/>
        <end position="455"/>
    </location>
</feature>
<comment type="catalytic activity">
    <reaction evidence="1">
        <text>ATP + protein L-histidine = ADP + protein N-phospho-L-histidine.</text>
        <dbReference type="EC" id="2.7.13.3"/>
    </reaction>
</comment>
<evidence type="ECO:0000256" key="11">
    <source>
        <dbReference type="SAM" id="Phobius"/>
    </source>
</evidence>
<evidence type="ECO:0000259" key="13">
    <source>
        <dbReference type="PROSITE" id="PS50885"/>
    </source>
</evidence>
<dbReference type="SUPFAM" id="SSF47384">
    <property type="entry name" value="Homodimeric domain of signal transducing histidine kinase"/>
    <property type="match status" value="1"/>
</dbReference>
<evidence type="ECO:0000259" key="12">
    <source>
        <dbReference type="PROSITE" id="PS50109"/>
    </source>
</evidence>
<proteinExistence type="predicted"/>
<evidence type="ECO:0000256" key="1">
    <source>
        <dbReference type="ARBA" id="ARBA00000085"/>
    </source>
</evidence>
<dbReference type="PANTHER" id="PTHR45436:SF5">
    <property type="entry name" value="SENSOR HISTIDINE KINASE TRCS"/>
    <property type="match status" value="1"/>
</dbReference>
<organism evidence="14 15">
    <name type="scientific">Leucobacter luti</name>
    <dbReference type="NCBI Taxonomy" id="340320"/>
    <lineage>
        <taxon>Bacteria</taxon>
        <taxon>Bacillati</taxon>
        <taxon>Actinomycetota</taxon>
        <taxon>Actinomycetes</taxon>
        <taxon>Micrococcales</taxon>
        <taxon>Microbacteriaceae</taxon>
        <taxon>Leucobacter</taxon>
    </lineage>
</organism>
<dbReference type="InterPro" id="IPR004358">
    <property type="entry name" value="Sig_transdc_His_kin-like_C"/>
</dbReference>
<dbReference type="CDD" id="cd00082">
    <property type="entry name" value="HisKA"/>
    <property type="match status" value="1"/>
</dbReference>
<sequence length="457" mass="49097">MRQRLVIVFLIPMLGLLVVLGGGYAWSSAQSVQQAFFADNAGDLSYFVTNARQALASGNSLVLASEIERYEELYGASVVVIDRTGIPWELNGRETRLDEETLARVSLALSGRRGETPQAMLPWAAERMTLVEPVFTDGDVIGAVVLSQSMAAPRAAITQHWGWIAVLGALGTAAGVLVVLRLARWVLRPVRRVDEAMAAIEHGDMDARIDKATGPPELQRMILVFNNMAAEIERVLARQREFALNASHELRNPLNALLVRVEMLATGLPESWDDDVEATREEGRRLVRILDTLLSLSRSGHGDAEVRAVDVSELVAARAAAWDDVAARAEVRLLVRGEPGVVCATDAFVVESALDAIIDNAVKFSPRGGAVELGVIRRGDAIGIEVRDHGPGVPDDELEAITDRFWRSAGTQNVPGSGLGLAIATDLLASIDGALDITAPSGGGLCVTLWVRREAAA</sequence>
<dbReference type="InterPro" id="IPR003660">
    <property type="entry name" value="HAMP_dom"/>
</dbReference>
<dbReference type="PROSITE" id="PS50109">
    <property type="entry name" value="HIS_KIN"/>
    <property type="match status" value="1"/>
</dbReference>
<dbReference type="SUPFAM" id="SSF55874">
    <property type="entry name" value="ATPase domain of HSP90 chaperone/DNA topoisomerase II/histidine kinase"/>
    <property type="match status" value="1"/>
</dbReference>
<dbReference type="OrthoDB" id="9786919at2"/>
<dbReference type="AlphaFoldDB" id="A0A4Q7TYP4"/>
<evidence type="ECO:0000256" key="10">
    <source>
        <dbReference type="ARBA" id="ARBA00023136"/>
    </source>
</evidence>
<keyword evidence="9" id="KW-0902">Two-component regulatory system</keyword>
<dbReference type="PROSITE" id="PS50885">
    <property type="entry name" value="HAMP"/>
    <property type="match status" value="1"/>
</dbReference>
<dbReference type="RefSeq" id="WP_130453901.1">
    <property type="nucleotide sequence ID" value="NZ_QYAG01000001.1"/>
</dbReference>
<protein>
    <recommendedName>
        <fullName evidence="3">histidine kinase</fullName>
        <ecNumber evidence="3">2.7.13.3</ecNumber>
    </recommendedName>
</protein>
<evidence type="ECO:0000256" key="8">
    <source>
        <dbReference type="ARBA" id="ARBA00022989"/>
    </source>
</evidence>
<dbReference type="InterPro" id="IPR003661">
    <property type="entry name" value="HisK_dim/P_dom"/>
</dbReference>
<keyword evidence="8 11" id="KW-1133">Transmembrane helix</keyword>
<dbReference type="InterPro" id="IPR003594">
    <property type="entry name" value="HATPase_dom"/>
</dbReference>
<evidence type="ECO:0000256" key="6">
    <source>
        <dbReference type="ARBA" id="ARBA00022692"/>
    </source>
</evidence>
<dbReference type="PRINTS" id="PR00344">
    <property type="entry name" value="BCTRLSENSOR"/>
</dbReference>
<evidence type="ECO:0000313" key="14">
    <source>
        <dbReference type="EMBL" id="RZT66306.1"/>
    </source>
</evidence>
<dbReference type="Pfam" id="PF00672">
    <property type="entry name" value="HAMP"/>
    <property type="match status" value="1"/>
</dbReference>
<keyword evidence="7 14" id="KW-0418">Kinase</keyword>
<keyword evidence="6 11" id="KW-0812">Transmembrane</keyword>
<dbReference type="PANTHER" id="PTHR45436">
    <property type="entry name" value="SENSOR HISTIDINE KINASE YKOH"/>
    <property type="match status" value="1"/>
</dbReference>
<dbReference type="EC" id="2.7.13.3" evidence="3"/>
<dbReference type="Pfam" id="PF02518">
    <property type="entry name" value="HATPase_c"/>
    <property type="match status" value="1"/>
</dbReference>
<dbReference type="Gene3D" id="6.10.340.10">
    <property type="match status" value="1"/>
</dbReference>
<keyword evidence="15" id="KW-1185">Reference proteome</keyword>
<dbReference type="Proteomes" id="UP000291832">
    <property type="component" value="Unassembled WGS sequence"/>
</dbReference>
<accession>A0A4Q7TYP4</accession>
<evidence type="ECO:0000256" key="2">
    <source>
        <dbReference type="ARBA" id="ARBA00004236"/>
    </source>
</evidence>
<dbReference type="Gene3D" id="1.10.287.130">
    <property type="match status" value="1"/>
</dbReference>
<evidence type="ECO:0000313" key="15">
    <source>
        <dbReference type="Proteomes" id="UP000291832"/>
    </source>
</evidence>
<feature type="domain" description="HAMP" evidence="13">
    <location>
        <begin position="184"/>
        <end position="237"/>
    </location>
</feature>
<evidence type="ECO:0000256" key="3">
    <source>
        <dbReference type="ARBA" id="ARBA00012438"/>
    </source>
</evidence>
<evidence type="ECO:0000256" key="7">
    <source>
        <dbReference type="ARBA" id="ARBA00022777"/>
    </source>
</evidence>
<dbReference type="InterPro" id="IPR036097">
    <property type="entry name" value="HisK_dim/P_sf"/>
</dbReference>
<feature type="transmembrane region" description="Helical" evidence="11">
    <location>
        <begin position="161"/>
        <end position="183"/>
    </location>
</feature>
<dbReference type="GO" id="GO:0000155">
    <property type="term" value="F:phosphorelay sensor kinase activity"/>
    <property type="evidence" value="ECO:0007669"/>
    <property type="project" value="InterPro"/>
</dbReference>
<dbReference type="Pfam" id="PF00512">
    <property type="entry name" value="HisKA"/>
    <property type="match status" value="1"/>
</dbReference>
<evidence type="ECO:0000256" key="5">
    <source>
        <dbReference type="ARBA" id="ARBA00022679"/>
    </source>
</evidence>
<evidence type="ECO:0000256" key="4">
    <source>
        <dbReference type="ARBA" id="ARBA00022553"/>
    </source>
</evidence>
<keyword evidence="5" id="KW-0808">Transferase</keyword>
<dbReference type="EMBL" id="SHKI01000004">
    <property type="protein sequence ID" value="RZT66306.1"/>
    <property type="molecule type" value="Genomic_DNA"/>
</dbReference>
<keyword evidence="4" id="KW-0597">Phosphoprotein</keyword>
<dbReference type="Gene3D" id="3.30.565.10">
    <property type="entry name" value="Histidine kinase-like ATPase, C-terminal domain"/>
    <property type="match status" value="1"/>
</dbReference>
<evidence type="ECO:0000256" key="9">
    <source>
        <dbReference type="ARBA" id="ARBA00023012"/>
    </source>
</evidence>
<gene>
    <name evidence="14" type="ORF">EV139_1742</name>
</gene>
<keyword evidence="10 11" id="KW-0472">Membrane</keyword>
<dbReference type="SMART" id="SM00304">
    <property type="entry name" value="HAMP"/>
    <property type="match status" value="1"/>
</dbReference>
<dbReference type="InterPro" id="IPR050428">
    <property type="entry name" value="TCS_sensor_his_kinase"/>
</dbReference>
<dbReference type="SUPFAM" id="SSF158472">
    <property type="entry name" value="HAMP domain-like"/>
    <property type="match status" value="1"/>
</dbReference>
<dbReference type="SMART" id="SM00387">
    <property type="entry name" value="HATPase_c"/>
    <property type="match status" value="1"/>
</dbReference>
<reference evidence="14 15" key="1">
    <citation type="journal article" date="2015" name="Stand. Genomic Sci.">
        <title>Genomic Encyclopedia of Bacterial and Archaeal Type Strains, Phase III: the genomes of soil and plant-associated and newly described type strains.</title>
        <authorList>
            <person name="Whitman W.B."/>
            <person name="Woyke T."/>
            <person name="Klenk H.P."/>
            <person name="Zhou Y."/>
            <person name="Lilburn T.G."/>
            <person name="Beck B.J."/>
            <person name="De Vos P."/>
            <person name="Vandamme P."/>
            <person name="Eisen J.A."/>
            <person name="Garrity G."/>
            <person name="Hugenholtz P."/>
            <person name="Kyrpides N.C."/>
        </authorList>
    </citation>
    <scope>NUCLEOTIDE SEQUENCE [LARGE SCALE GENOMIC DNA]</scope>
    <source>
        <strain evidence="14 15">RF6</strain>
    </source>
</reference>
<dbReference type="SMART" id="SM00388">
    <property type="entry name" value="HisKA"/>
    <property type="match status" value="1"/>
</dbReference>
<dbReference type="CDD" id="cd00075">
    <property type="entry name" value="HATPase"/>
    <property type="match status" value="1"/>
</dbReference>
<dbReference type="GO" id="GO:0005886">
    <property type="term" value="C:plasma membrane"/>
    <property type="evidence" value="ECO:0007669"/>
    <property type="project" value="UniProtKB-SubCell"/>
</dbReference>
<name>A0A4Q7TYP4_9MICO</name>
<dbReference type="CDD" id="cd06225">
    <property type="entry name" value="HAMP"/>
    <property type="match status" value="1"/>
</dbReference>
<dbReference type="InterPro" id="IPR005467">
    <property type="entry name" value="His_kinase_dom"/>
</dbReference>